<organism evidence="3 4">
    <name type="scientific">Candidatus Thiomargarita nelsonii</name>
    <dbReference type="NCBI Taxonomy" id="1003181"/>
    <lineage>
        <taxon>Bacteria</taxon>
        <taxon>Pseudomonadati</taxon>
        <taxon>Pseudomonadota</taxon>
        <taxon>Gammaproteobacteria</taxon>
        <taxon>Thiotrichales</taxon>
        <taxon>Thiotrichaceae</taxon>
        <taxon>Thiomargarita</taxon>
    </lineage>
</organism>
<dbReference type="InterPro" id="IPR038614">
    <property type="entry name" value="GK_N_sf"/>
</dbReference>
<name>A0A0A6RZA3_9GAMM</name>
<dbReference type="Pfam" id="PF13660">
    <property type="entry name" value="DUF4147"/>
    <property type="match status" value="1"/>
</dbReference>
<dbReference type="GO" id="GO:0005737">
    <property type="term" value="C:cytoplasm"/>
    <property type="evidence" value="ECO:0007669"/>
    <property type="project" value="TreeGrafter"/>
</dbReference>
<dbReference type="GO" id="GO:0008887">
    <property type="term" value="F:glycerate kinase activity"/>
    <property type="evidence" value="ECO:0007669"/>
    <property type="project" value="InterPro"/>
</dbReference>
<proteinExistence type="predicted"/>
<dbReference type="InterPro" id="IPR039760">
    <property type="entry name" value="MOFRL_protein"/>
</dbReference>
<protein>
    <recommendedName>
        <fullName evidence="5">Hydroxypyruvate reductase</fullName>
    </recommendedName>
</protein>
<dbReference type="InterPro" id="IPR007835">
    <property type="entry name" value="MOFRL"/>
</dbReference>
<gene>
    <name evidence="3" type="ORF">PN36_08730</name>
</gene>
<evidence type="ECO:0008006" key="5">
    <source>
        <dbReference type="Google" id="ProtNLM"/>
    </source>
</evidence>
<comment type="caution">
    <text evidence="3">The sequence shown here is derived from an EMBL/GenBank/DDBJ whole genome shotgun (WGS) entry which is preliminary data.</text>
</comment>
<feature type="domain" description="MOFRL" evidence="1">
    <location>
        <begin position="264"/>
        <end position="366"/>
    </location>
</feature>
<dbReference type="PANTHER" id="PTHR12227:SF0">
    <property type="entry name" value="GLYCERATE KINASE"/>
    <property type="match status" value="1"/>
</dbReference>
<evidence type="ECO:0000259" key="2">
    <source>
        <dbReference type="Pfam" id="PF13660"/>
    </source>
</evidence>
<keyword evidence="4" id="KW-1185">Reference proteome</keyword>
<feature type="domain" description="MOFRL-associated" evidence="2">
    <location>
        <begin position="11"/>
        <end position="215"/>
    </location>
</feature>
<dbReference type="AlphaFoldDB" id="A0A0A6RZA3"/>
<evidence type="ECO:0000313" key="4">
    <source>
        <dbReference type="Proteomes" id="UP000030428"/>
    </source>
</evidence>
<dbReference type="SUPFAM" id="SSF82544">
    <property type="entry name" value="GckA/TtuD-like"/>
    <property type="match status" value="1"/>
</dbReference>
<sequence length="373" mass="39371">MHTPITPREHLLYIYNNTLNAVNGRKTVAAYLRQYPYTTPFALIAIGKAATQMTAGAFDVSHISHALLITKYGHLDKSLVQGYPITCLEAAHPVPDASSLAAGQALLYFIKNLPPNYPVLFLISGGASALVEVLAPGISLADLQQVNRWLLASGLDIHAINQIRKSLSAIKGGRLASYLQGHRVLNLLISDVPGDNLQAIGSGLLTSDEFTNIKQHIIARPATARQAACEVAKVYNHDTLIVGDAAQAGRTLAQQLCAAKSGIYIWSSETTVHLPEKPGQGGRCQHLALAAACEWAGRDDVFLLAAGTDGNDGPGEVAGALIDGGTLARGKGLEAQRCLERADAGRFLAASGDLIYTGPTGTNVMDVLIGLKA</sequence>
<evidence type="ECO:0000313" key="3">
    <source>
        <dbReference type="EMBL" id="KHD09226.1"/>
    </source>
</evidence>
<dbReference type="Gene3D" id="3.40.50.10180">
    <property type="entry name" value="Glycerate kinase, MOFRL-like N-terminal domain"/>
    <property type="match status" value="1"/>
</dbReference>
<dbReference type="InterPro" id="IPR025286">
    <property type="entry name" value="MOFRL_assoc_dom"/>
</dbReference>
<dbReference type="EMBL" id="JSZA02000026">
    <property type="protein sequence ID" value="KHD09226.1"/>
    <property type="molecule type" value="Genomic_DNA"/>
</dbReference>
<reference evidence="3 4" key="1">
    <citation type="journal article" date="2016" name="Front. Microbiol.">
        <title>Single-Cell (Meta-)Genomics of a Dimorphic Candidatus Thiomargarita nelsonii Reveals Genomic Plasticity.</title>
        <authorList>
            <person name="Flood B.E."/>
            <person name="Fliss P."/>
            <person name="Jones D.S."/>
            <person name="Dick G.J."/>
            <person name="Jain S."/>
            <person name="Kaster A.K."/>
            <person name="Winkel M."/>
            <person name="Mussmann M."/>
            <person name="Bailey J."/>
        </authorList>
    </citation>
    <scope>NUCLEOTIDE SEQUENCE [LARGE SCALE GENOMIC DNA]</scope>
    <source>
        <strain evidence="3">Hydrate Ridge</strain>
    </source>
</reference>
<dbReference type="Pfam" id="PF05161">
    <property type="entry name" value="MOFRL"/>
    <property type="match status" value="1"/>
</dbReference>
<dbReference type="PANTHER" id="PTHR12227">
    <property type="entry name" value="GLYCERATE KINASE"/>
    <property type="match status" value="1"/>
</dbReference>
<accession>A0A0A6RZA3</accession>
<evidence type="ECO:0000259" key="1">
    <source>
        <dbReference type="Pfam" id="PF05161"/>
    </source>
</evidence>
<dbReference type="Proteomes" id="UP000030428">
    <property type="component" value="Unassembled WGS sequence"/>
</dbReference>